<dbReference type="CDD" id="cd00093">
    <property type="entry name" value="HTH_XRE"/>
    <property type="match status" value="1"/>
</dbReference>
<dbReference type="Proteomes" id="UP001500167">
    <property type="component" value="Unassembled WGS sequence"/>
</dbReference>
<proteinExistence type="predicted"/>
<protein>
    <recommendedName>
        <fullName evidence="1">HTH cro/C1-type domain-containing protein</fullName>
    </recommendedName>
</protein>
<dbReference type="InterPro" id="IPR001387">
    <property type="entry name" value="Cro/C1-type_HTH"/>
</dbReference>
<evidence type="ECO:0000259" key="1">
    <source>
        <dbReference type="PROSITE" id="PS50943"/>
    </source>
</evidence>
<dbReference type="Pfam" id="PF01381">
    <property type="entry name" value="HTH_3"/>
    <property type="match status" value="1"/>
</dbReference>
<dbReference type="RefSeq" id="WP_346084988.1">
    <property type="nucleotide sequence ID" value="NZ_BAAAZK010000002.1"/>
</dbReference>
<dbReference type="EMBL" id="BAAAZK010000002">
    <property type="protein sequence ID" value="GAA4171904.1"/>
    <property type="molecule type" value="Genomic_DNA"/>
</dbReference>
<reference evidence="3" key="1">
    <citation type="journal article" date="2019" name="Int. J. Syst. Evol. Microbiol.">
        <title>The Global Catalogue of Microorganisms (GCM) 10K type strain sequencing project: providing services to taxonomists for standard genome sequencing and annotation.</title>
        <authorList>
            <consortium name="The Broad Institute Genomics Platform"/>
            <consortium name="The Broad Institute Genome Sequencing Center for Infectious Disease"/>
            <person name="Wu L."/>
            <person name="Ma J."/>
        </authorList>
    </citation>
    <scope>NUCLEOTIDE SEQUENCE [LARGE SCALE GENOMIC DNA]</scope>
    <source>
        <strain evidence="3">JCM 16722</strain>
    </source>
</reference>
<keyword evidence="3" id="KW-1185">Reference proteome</keyword>
<dbReference type="Gene3D" id="1.10.260.40">
    <property type="entry name" value="lambda repressor-like DNA-binding domains"/>
    <property type="match status" value="1"/>
</dbReference>
<sequence>MIKNTTQENLTRERIQELSLLRRKTSENQELSDIEKQYSLNSFDGMISILQEELEEYEALKNSNFNILEAKSLDELPQLLIKARIVQHMSQTALAKRLGIQAQQIQRYEANDYQSISFDRLIEIAKILNVCVNFEKTVTIGSGPRFEIPTNINEDDIEKAEQIIKERGSLVL</sequence>
<dbReference type="SUPFAM" id="SSF47413">
    <property type="entry name" value="lambda repressor-like DNA-binding domains"/>
    <property type="match status" value="1"/>
</dbReference>
<evidence type="ECO:0000313" key="3">
    <source>
        <dbReference type="Proteomes" id="UP001500167"/>
    </source>
</evidence>
<dbReference type="PROSITE" id="PS50943">
    <property type="entry name" value="HTH_CROC1"/>
    <property type="match status" value="1"/>
</dbReference>
<feature type="domain" description="HTH cro/C1-type" evidence="1">
    <location>
        <begin position="80"/>
        <end position="134"/>
    </location>
</feature>
<accession>A0ABP7ZW53</accession>
<dbReference type="InterPro" id="IPR010982">
    <property type="entry name" value="Lambda_DNA-bd_dom_sf"/>
</dbReference>
<dbReference type="SMART" id="SM00530">
    <property type="entry name" value="HTH_XRE"/>
    <property type="match status" value="1"/>
</dbReference>
<name>A0ABP7ZW53_9SPHI</name>
<evidence type="ECO:0000313" key="2">
    <source>
        <dbReference type="EMBL" id="GAA4171904.1"/>
    </source>
</evidence>
<comment type="caution">
    <text evidence="2">The sequence shown here is derived from an EMBL/GenBank/DDBJ whole genome shotgun (WGS) entry which is preliminary data.</text>
</comment>
<gene>
    <name evidence="2" type="ORF">GCM10022218_12710</name>
</gene>
<organism evidence="2 3">
    <name type="scientific">Sphingobacterium ginsenosidimutans</name>
    <dbReference type="NCBI Taxonomy" id="687845"/>
    <lineage>
        <taxon>Bacteria</taxon>
        <taxon>Pseudomonadati</taxon>
        <taxon>Bacteroidota</taxon>
        <taxon>Sphingobacteriia</taxon>
        <taxon>Sphingobacteriales</taxon>
        <taxon>Sphingobacteriaceae</taxon>
        <taxon>Sphingobacterium</taxon>
    </lineage>
</organism>